<keyword evidence="1" id="KW-0812">Transmembrane</keyword>
<proteinExistence type="predicted"/>
<dbReference type="PANTHER" id="PTHR12126:SF11">
    <property type="entry name" value="NADH DEHYDROGENASE [UBIQUINONE] 1 ALPHA SUBCOMPLEX SUBUNIT 9, MITOCHONDRIAL"/>
    <property type="match status" value="1"/>
</dbReference>
<keyword evidence="1" id="KW-0472">Membrane</keyword>
<evidence type="ECO:0000313" key="4">
    <source>
        <dbReference type="Proteomes" id="UP000663088"/>
    </source>
</evidence>
<dbReference type="PANTHER" id="PTHR12126">
    <property type="entry name" value="NADH-UBIQUINONE OXIDOREDUCTASE 39 KDA SUBUNIT-RELATED"/>
    <property type="match status" value="1"/>
</dbReference>
<name>A0ABX7PSM0_9BACT</name>
<dbReference type="RefSeq" id="WP_206843697.1">
    <property type="nucleotide sequence ID" value="NZ_CP065956.1"/>
</dbReference>
<keyword evidence="1" id="KW-1133">Transmembrane helix</keyword>
<dbReference type="Proteomes" id="UP000663088">
    <property type="component" value="Chromosome"/>
</dbReference>
<dbReference type="InterPro" id="IPR051207">
    <property type="entry name" value="ComplexI_NDUFA9_subunit"/>
</dbReference>
<feature type="domain" description="NAD-dependent epimerase/dehydratase" evidence="2">
    <location>
        <begin position="4"/>
        <end position="205"/>
    </location>
</feature>
<dbReference type="InterPro" id="IPR001509">
    <property type="entry name" value="Epimerase_deHydtase"/>
</dbReference>
<accession>A0ABX7PSM0</accession>
<gene>
    <name evidence="3" type="ORF">EM20IM_05485</name>
</gene>
<feature type="transmembrane region" description="Helical" evidence="1">
    <location>
        <begin position="245"/>
        <end position="266"/>
    </location>
</feature>
<dbReference type="InterPro" id="IPR036291">
    <property type="entry name" value="NAD(P)-bd_dom_sf"/>
</dbReference>
<reference evidence="3 4" key="1">
    <citation type="submission" date="2020-12" db="EMBL/GenBank/DDBJ databases">
        <authorList>
            <person name="Awala S.I."/>
            <person name="Gwak J.-H."/>
            <person name="Kim S.-J."/>
            <person name="Rhee S.-K."/>
        </authorList>
    </citation>
    <scope>NUCLEOTIDE SEQUENCE [LARGE SCALE GENOMIC DNA]</scope>
    <source>
        <strain evidence="3 4">IT5</strain>
    </source>
</reference>
<dbReference type="SUPFAM" id="SSF51735">
    <property type="entry name" value="NAD(P)-binding Rossmann-fold domains"/>
    <property type="match status" value="1"/>
</dbReference>
<sequence length="365" mass="41579">MATILVSGGTGFIGKYIVQQLCQLGYRVRVPSRNPQKKRSFCDLSCEFLAGDLSELSFARKCCSGIDAVIHLVGILVEQGQETYKKVHVQITKNMIQASKENGVRRFLHMSSLGTRPQAKSRYHQTKWTAEELVRNSELDWTIFQPSVVFGIGDDFTKRLYKMLLFQNNPLLIFPLIEGGKSKLQPIFVENVAEAFVRALPNPSTFHKIYPLTGPEIFSLKEIMMLILEQAHLAYKIEDIPFYTLMRMGLILLSFFIYPLAALKALSQNWKGELWAIYLFSWLLFLQLLQKNMKKRLLFSLPSNIAFPLVRVAEKLIKNPPLTQDVLLMMLEDNVADSSEAVSTLNLKLVSFKRVLPDILDSLSL</sequence>
<dbReference type="EMBL" id="CP065956">
    <property type="protein sequence ID" value="QSR85972.1"/>
    <property type="molecule type" value="Genomic_DNA"/>
</dbReference>
<evidence type="ECO:0000313" key="3">
    <source>
        <dbReference type="EMBL" id="QSR85972.1"/>
    </source>
</evidence>
<protein>
    <submittedName>
        <fullName evidence="3">Complex I NDUFA9 subunit family protein</fullName>
    </submittedName>
</protein>
<dbReference type="CDD" id="cd05271">
    <property type="entry name" value="NDUFA9_like_SDR_a"/>
    <property type="match status" value="1"/>
</dbReference>
<organism evidence="3 4">
    <name type="scientific">Candidatus Methylacidiphilum infernorum</name>
    <dbReference type="NCBI Taxonomy" id="511746"/>
    <lineage>
        <taxon>Bacteria</taxon>
        <taxon>Pseudomonadati</taxon>
        <taxon>Verrucomicrobiota</taxon>
        <taxon>Methylacidiphilae</taxon>
        <taxon>Methylacidiphilales</taxon>
        <taxon>Methylacidiphilaceae</taxon>
        <taxon>Methylacidiphilum (ex Ratnadevi et al. 2023)</taxon>
    </lineage>
</organism>
<dbReference type="Pfam" id="PF01370">
    <property type="entry name" value="Epimerase"/>
    <property type="match status" value="1"/>
</dbReference>
<evidence type="ECO:0000259" key="2">
    <source>
        <dbReference type="Pfam" id="PF01370"/>
    </source>
</evidence>
<feature type="transmembrane region" description="Helical" evidence="1">
    <location>
        <begin position="272"/>
        <end position="289"/>
    </location>
</feature>
<dbReference type="Gene3D" id="3.40.50.720">
    <property type="entry name" value="NAD(P)-binding Rossmann-like Domain"/>
    <property type="match status" value="1"/>
</dbReference>
<keyword evidence="4" id="KW-1185">Reference proteome</keyword>
<evidence type="ECO:0000256" key="1">
    <source>
        <dbReference type="SAM" id="Phobius"/>
    </source>
</evidence>